<feature type="non-terminal residue" evidence="4">
    <location>
        <position position="1"/>
    </location>
</feature>
<evidence type="ECO:0000313" key="4">
    <source>
        <dbReference type="EMBL" id="SVD05051.1"/>
    </source>
</evidence>
<keyword evidence="2" id="KW-0489">Methyltransferase</keyword>
<accession>A0A382S825</accession>
<evidence type="ECO:0000256" key="3">
    <source>
        <dbReference type="ARBA" id="ARBA00022679"/>
    </source>
</evidence>
<name>A0A382S825_9ZZZZ</name>
<evidence type="ECO:0008006" key="5">
    <source>
        <dbReference type="Google" id="ProtNLM"/>
    </source>
</evidence>
<sequence length="134" mass="15654">GSIMGWSFEGAIIDNDMSGNILRLAKGIEVNDETLSYDVINDVVYGDGHYLKHPQTINLMESEFLYPDLADRQTTQEWEESGKQTIYDVAHLRLKQMMKDYYPNYIDKKIDEKIRSDFPICLDKKRMKPNVAWQ</sequence>
<dbReference type="InterPro" id="IPR010426">
    <property type="entry name" value="MTTB_MeTrfase"/>
</dbReference>
<dbReference type="AlphaFoldDB" id="A0A382S825"/>
<organism evidence="4">
    <name type="scientific">marine metagenome</name>
    <dbReference type="NCBI Taxonomy" id="408172"/>
    <lineage>
        <taxon>unclassified sequences</taxon>
        <taxon>metagenomes</taxon>
        <taxon>ecological metagenomes</taxon>
    </lineage>
</organism>
<protein>
    <recommendedName>
        <fullName evidence="5">Trimethylamine methyltransferase</fullName>
    </recommendedName>
</protein>
<reference evidence="4" key="1">
    <citation type="submission" date="2018-05" db="EMBL/GenBank/DDBJ databases">
        <authorList>
            <person name="Lanie J.A."/>
            <person name="Ng W.-L."/>
            <person name="Kazmierczak K.M."/>
            <person name="Andrzejewski T.M."/>
            <person name="Davidsen T.M."/>
            <person name="Wayne K.J."/>
            <person name="Tettelin H."/>
            <person name="Glass J.I."/>
            <person name="Rusch D."/>
            <person name="Podicherti R."/>
            <person name="Tsui H.-C.T."/>
            <person name="Winkler M.E."/>
        </authorList>
    </citation>
    <scope>NUCLEOTIDE SEQUENCE</scope>
</reference>
<gene>
    <name evidence="4" type="ORF">METZ01_LOCUS357905</name>
</gene>
<dbReference type="Gene3D" id="3.20.20.480">
    <property type="entry name" value="Trimethylamine methyltransferase-like"/>
    <property type="match status" value="1"/>
</dbReference>
<dbReference type="InterPro" id="IPR038601">
    <property type="entry name" value="MttB-like_sf"/>
</dbReference>
<evidence type="ECO:0000256" key="1">
    <source>
        <dbReference type="ARBA" id="ARBA00007137"/>
    </source>
</evidence>
<dbReference type="Pfam" id="PF06253">
    <property type="entry name" value="MTTB"/>
    <property type="match status" value="1"/>
</dbReference>
<comment type="similarity">
    <text evidence="1">Belongs to the trimethylamine methyltransferase family.</text>
</comment>
<dbReference type="GO" id="GO:0032259">
    <property type="term" value="P:methylation"/>
    <property type="evidence" value="ECO:0007669"/>
    <property type="project" value="UniProtKB-KW"/>
</dbReference>
<keyword evidence="3" id="KW-0808">Transferase</keyword>
<dbReference type="EMBL" id="UINC01126522">
    <property type="protein sequence ID" value="SVD05051.1"/>
    <property type="molecule type" value="Genomic_DNA"/>
</dbReference>
<proteinExistence type="inferred from homology"/>
<dbReference type="GO" id="GO:0008168">
    <property type="term" value="F:methyltransferase activity"/>
    <property type="evidence" value="ECO:0007669"/>
    <property type="project" value="UniProtKB-KW"/>
</dbReference>
<evidence type="ECO:0000256" key="2">
    <source>
        <dbReference type="ARBA" id="ARBA00022603"/>
    </source>
</evidence>
<dbReference type="GO" id="GO:0015948">
    <property type="term" value="P:methanogenesis"/>
    <property type="evidence" value="ECO:0007669"/>
    <property type="project" value="InterPro"/>
</dbReference>